<proteinExistence type="predicted"/>
<evidence type="ECO:0000313" key="2">
    <source>
        <dbReference type="EMBL" id="CAD8129996.1"/>
    </source>
</evidence>
<keyword evidence="1" id="KW-1133">Transmembrane helix</keyword>
<keyword evidence="3" id="KW-1185">Reference proteome</keyword>
<name>A0A8S1RP79_9CILI</name>
<evidence type="ECO:0000313" key="3">
    <source>
        <dbReference type="Proteomes" id="UP000692954"/>
    </source>
</evidence>
<accession>A0A8S1RP79</accession>
<protein>
    <recommendedName>
        <fullName evidence="4">Transmembrane protein</fullName>
    </recommendedName>
</protein>
<dbReference type="AlphaFoldDB" id="A0A8S1RP79"/>
<keyword evidence="1" id="KW-0472">Membrane</keyword>
<comment type="caution">
    <text evidence="2">The sequence shown here is derived from an EMBL/GenBank/DDBJ whole genome shotgun (WGS) entry which is preliminary data.</text>
</comment>
<evidence type="ECO:0008006" key="4">
    <source>
        <dbReference type="Google" id="ProtNLM"/>
    </source>
</evidence>
<dbReference type="Proteomes" id="UP000692954">
    <property type="component" value="Unassembled WGS sequence"/>
</dbReference>
<gene>
    <name evidence="2" type="ORF">PSON_ATCC_30995.1.T2550004</name>
</gene>
<sequence length="136" mass="16133">MKKKQISPESQVKIFFISHQNILSIFTAYVIGKNIIVRLICTDTNNQKQIKKKQSKQINFFNFFQQRIHSNIKKLSIYISFNISIESIIVQRQSPKFRFFVSLQFCSLFLSQISQNTSQKSEQKHFFQIGGQYLYH</sequence>
<reference evidence="2" key="1">
    <citation type="submission" date="2021-01" db="EMBL/GenBank/DDBJ databases">
        <authorList>
            <consortium name="Genoscope - CEA"/>
            <person name="William W."/>
        </authorList>
    </citation>
    <scope>NUCLEOTIDE SEQUENCE</scope>
</reference>
<dbReference type="EMBL" id="CAJJDN010000255">
    <property type="protein sequence ID" value="CAD8129996.1"/>
    <property type="molecule type" value="Genomic_DNA"/>
</dbReference>
<evidence type="ECO:0000256" key="1">
    <source>
        <dbReference type="SAM" id="Phobius"/>
    </source>
</evidence>
<keyword evidence="1" id="KW-0812">Transmembrane</keyword>
<organism evidence="2 3">
    <name type="scientific">Paramecium sonneborni</name>
    <dbReference type="NCBI Taxonomy" id="65129"/>
    <lineage>
        <taxon>Eukaryota</taxon>
        <taxon>Sar</taxon>
        <taxon>Alveolata</taxon>
        <taxon>Ciliophora</taxon>
        <taxon>Intramacronucleata</taxon>
        <taxon>Oligohymenophorea</taxon>
        <taxon>Peniculida</taxon>
        <taxon>Parameciidae</taxon>
        <taxon>Paramecium</taxon>
    </lineage>
</organism>
<feature type="transmembrane region" description="Helical" evidence="1">
    <location>
        <begin position="12"/>
        <end position="32"/>
    </location>
</feature>